<dbReference type="EMBL" id="FCOI02000018">
    <property type="protein sequence ID" value="SAK75471.1"/>
    <property type="molecule type" value="Genomic_DNA"/>
</dbReference>
<evidence type="ECO:0000313" key="3">
    <source>
        <dbReference type="Proteomes" id="UP000054624"/>
    </source>
</evidence>
<proteinExistence type="predicted"/>
<accession>A0A158BZP0</accession>
<feature type="transmembrane region" description="Helical" evidence="1">
    <location>
        <begin position="185"/>
        <end position="214"/>
    </location>
</feature>
<keyword evidence="1" id="KW-0472">Membrane</keyword>
<sequence>MRASDEHPNGALSAGSEHPSLAFSIVGDDAAFRFQRRIGLIPSEGLGVARRALFLAAICWLPIALWALATGRASLTHGEDSLASHFGIHVRCLIAIPLLIIAEQTAQRSFRPFLRYFLETGLVLPADMPKFDGAIAGVVRLKRRVLPWVLILGCVVAWASAGVLLSPNEDVGWINTSDRIPFAGWWFILVVRPIFTALVLAWIWRACIVFILMLNLARLPLSLVPTHPDRAGGLAFVERLAFVFSPVAFAVSAVVAAAFAHDVVYHGVDPMTMKGLLLGAAALVSIVLLLPFAPLVLMLTRLEHRATLEYGSLVGRHGRLVHRRWTTGEDIGSPEILDAPELGPVADVHSIYEAVRRIKPFPFTKLGLLAIVAPASAPMLFIAVMQFPLPAVIGKIVKALL</sequence>
<dbReference type="OrthoDB" id="5493434at2"/>
<feature type="transmembrane region" description="Helical" evidence="1">
    <location>
        <begin position="240"/>
        <end position="260"/>
    </location>
</feature>
<feature type="transmembrane region" description="Helical" evidence="1">
    <location>
        <begin position="280"/>
        <end position="299"/>
    </location>
</feature>
<feature type="transmembrane region" description="Helical" evidence="1">
    <location>
        <begin position="82"/>
        <end position="102"/>
    </location>
</feature>
<evidence type="ECO:0000313" key="2">
    <source>
        <dbReference type="EMBL" id="SAK75471.1"/>
    </source>
</evidence>
<keyword evidence="3" id="KW-1185">Reference proteome</keyword>
<dbReference type="RefSeq" id="WP_157696199.1">
    <property type="nucleotide sequence ID" value="NZ_FCOI02000018.1"/>
</dbReference>
<keyword evidence="1" id="KW-1133">Transmembrane helix</keyword>
<gene>
    <name evidence="2" type="ORF">AWB76_04913</name>
</gene>
<organism evidence="2 3">
    <name type="scientific">Caballeronia temeraria</name>
    <dbReference type="NCBI Taxonomy" id="1777137"/>
    <lineage>
        <taxon>Bacteria</taxon>
        <taxon>Pseudomonadati</taxon>
        <taxon>Pseudomonadota</taxon>
        <taxon>Betaproteobacteria</taxon>
        <taxon>Burkholderiales</taxon>
        <taxon>Burkholderiaceae</taxon>
        <taxon>Caballeronia</taxon>
    </lineage>
</organism>
<reference evidence="3" key="1">
    <citation type="submission" date="2016-01" db="EMBL/GenBank/DDBJ databases">
        <authorList>
            <person name="Peeters Charlotte."/>
        </authorList>
    </citation>
    <scope>NUCLEOTIDE SEQUENCE [LARGE SCALE GENOMIC DNA]</scope>
</reference>
<feature type="transmembrane region" description="Helical" evidence="1">
    <location>
        <begin position="366"/>
        <end position="387"/>
    </location>
</feature>
<evidence type="ECO:0000256" key="1">
    <source>
        <dbReference type="SAM" id="Phobius"/>
    </source>
</evidence>
<feature type="transmembrane region" description="Helical" evidence="1">
    <location>
        <begin position="52"/>
        <end position="70"/>
    </location>
</feature>
<feature type="transmembrane region" description="Helical" evidence="1">
    <location>
        <begin position="145"/>
        <end position="165"/>
    </location>
</feature>
<protein>
    <submittedName>
        <fullName evidence="2">Uncharacterized protein</fullName>
    </submittedName>
</protein>
<dbReference type="STRING" id="1777137.AWB76_04913"/>
<keyword evidence="1" id="KW-0812">Transmembrane</keyword>
<name>A0A158BZP0_9BURK</name>
<dbReference type="Proteomes" id="UP000054624">
    <property type="component" value="Unassembled WGS sequence"/>
</dbReference>
<dbReference type="AlphaFoldDB" id="A0A158BZP0"/>